<proteinExistence type="predicted"/>
<feature type="region of interest" description="Disordered" evidence="2">
    <location>
        <begin position="376"/>
        <end position="408"/>
    </location>
</feature>
<dbReference type="AlphaFoldDB" id="A0AAD7JN65"/>
<evidence type="ECO:0000313" key="3">
    <source>
        <dbReference type="EMBL" id="KAJ7768425.1"/>
    </source>
</evidence>
<comment type="caution">
    <text evidence="3">The sequence shown here is derived from an EMBL/GenBank/DDBJ whole genome shotgun (WGS) entry which is preliminary data.</text>
</comment>
<organism evidence="3 4">
    <name type="scientific">Mycena metata</name>
    <dbReference type="NCBI Taxonomy" id="1033252"/>
    <lineage>
        <taxon>Eukaryota</taxon>
        <taxon>Fungi</taxon>
        <taxon>Dikarya</taxon>
        <taxon>Basidiomycota</taxon>
        <taxon>Agaricomycotina</taxon>
        <taxon>Agaricomycetes</taxon>
        <taxon>Agaricomycetidae</taxon>
        <taxon>Agaricales</taxon>
        <taxon>Marasmiineae</taxon>
        <taxon>Mycenaceae</taxon>
        <taxon>Mycena</taxon>
    </lineage>
</organism>
<feature type="compositionally biased region" description="Polar residues" evidence="2">
    <location>
        <begin position="425"/>
        <end position="442"/>
    </location>
</feature>
<name>A0AAD7JN65_9AGAR</name>
<accession>A0AAD7JN65</accession>
<sequence length="465" mass="51973">MQSDTTASSIDPSLFDPTLHLLQSPLNPFATSPSAPTATINLFAKHITLPLKPRLSVHTPTPAPTSSRLLPAAIPKAVTDKLTNQVARITELEVTVKNLQLQLDGLTTLENKCADAQVSTNRNPQDVDDELHAVNRRAMAIEDKLGQHYDLISDLFKQLKTGRSKDEREDDNEEEEVKSKKKGKKKAGRDNALNNATWCRLYVAMGLPKKSKLKDAASITTKKRGGGYISDEESNGQLLHPDWFLRNKTPSPVPALTKDLMVNKSDNILLERLEVLFTNIAAEYRKLVRDDGKDDDEEELNRRSGRKVRKCNERIETIEEANIEVDDDWEFFFQPVYQFTDESVASTVLDPDTETETKNEPPVRSTCKPWVTHAPDYQSGRAKNNHGKTMAHDRVRGESKHKPLPFIKGNKKRKIKCTAIDPTWLAQNPDQDTPSRIQESNNKAAAAEKVKVPAIVEDGSSDSGV</sequence>
<feature type="region of interest" description="Disordered" evidence="2">
    <location>
        <begin position="420"/>
        <end position="465"/>
    </location>
</feature>
<feature type="compositionally biased region" description="Basic and acidic residues" evidence="2">
    <location>
        <begin position="390"/>
        <end position="401"/>
    </location>
</feature>
<keyword evidence="1" id="KW-0175">Coiled coil</keyword>
<feature type="region of interest" description="Disordered" evidence="2">
    <location>
        <begin position="161"/>
        <end position="189"/>
    </location>
</feature>
<feature type="coiled-coil region" evidence="1">
    <location>
        <begin position="82"/>
        <end position="109"/>
    </location>
</feature>
<protein>
    <submittedName>
        <fullName evidence="3">Uncharacterized protein</fullName>
    </submittedName>
</protein>
<feature type="region of interest" description="Disordered" evidence="2">
    <location>
        <begin position="351"/>
        <end position="370"/>
    </location>
</feature>
<dbReference type="Proteomes" id="UP001215598">
    <property type="component" value="Unassembled WGS sequence"/>
</dbReference>
<dbReference type="EMBL" id="JARKIB010000020">
    <property type="protein sequence ID" value="KAJ7768425.1"/>
    <property type="molecule type" value="Genomic_DNA"/>
</dbReference>
<gene>
    <name evidence="3" type="ORF">B0H16DRAFT_1716426</name>
</gene>
<evidence type="ECO:0000313" key="4">
    <source>
        <dbReference type="Proteomes" id="UP001215598"/>
    </source>
</evidence>
<reference evidence="3" key="1">
    <citation type="submission" date="2023-03" db="EMBL/GenBank/DDBJ databases">
        <title>Massive genome expansion in bonnet fungi (Mycena s.s.) driven by repeated elements and novel gene families across ecological guilds.</title>
        <authorList>
            <consortium name="Lawrence Berkeley National Laboratory"/>
            <person name="Harder C.B."/>
            <person name="Miyauchi S."/>
            <person name="Viragh M."/>
            <person name="Kuo A."/>
            <person name="Thoen E."/>
            <person name="Andreopoulos B."/>
            <person name="Lu D."/>
            <person name="Skrede I."/>
            <person name="Drula E."/>
            <person name="Henrissat B."/>
            <person name="Morin E."/>
            <person name="Kohler A."/>
            <person name="Barry K."/>
            <person name="LaButti K."/>
            <person name="Morin E."/>
            <person name="Salamov A."/>
            <person name="Lipzen A."/>
            <person name="Mereny Z."/>
            <person name="Hegedus B."/>
            <person name="Baldrian P."/>
            <person name="Stursova M."/>
            <person name="Weitz H."/>
            <person name="Taylor A."/>
            <person name="Grigoriev I.V."/>
            <person name="Nagy L.G."/>
            <person name="Martin F."/>
            <person name="Kauserud H."/>
        </authorList>
    </citation>
    <scope>NUCLEOTIDE SEQUENCE</scope>
    <source>
        <strain evidence="3">CBHHK182m</strain>
    </source>
</reference>
<evidence type="ECO:0000256" key="1">
    <source>
        <dbReference type="SAM" id="Coils"/>
    </source>
</evidence>
<evidence type="ECO:0000256" key="2">
    <source>
        <dbReference type="SAM" id="MobiDB-lite"/>
    </source>
</evidence>
<keyword evidence="4" id="KW-1185">Reference proteome</keyword>